<dbReference type="InterPro" id="IPR000101">
    <property type="entry name" value="GGT_peptidase"/>
</dbReference>
<accession>A0A6A6Z120</accession>
<dbReference type="GO" id="GO:0036374">
    <property type="term" value="F:glutathione hydrolase activity"/>
    <property type="evidence" value="ECO:0007669"/>
    <property type="project" value="InterPro"/>
</dbReference>
<dbReference type="InterPro" id="IPR043138">
    <property type="entry name" value="GGT_lsub"/>
</dbReference>
<dbReference type="InterPro" id="IPR029055">
    <property type="entry name" value="Ntn_hydrolases_N"/>
</dbReference>
<dbReference type="PANTHER" id="PTHR11686">
    <property type="entry name" value="GAMMA GLUTAMYL TRANSPEPTIDASE"/>
    <property type="match status" value="1"/>
</dbReference>
<keyword evidence="5" id="KW-1185">Reference proteome</keyword>
<feature type="binding site" evidence="2">
    <location>
        <position position="110"/>
    </location>
    <ligand>
        <name>L-glutamate</name>
        <dbReference type="ChEBI" id="CHEBI:29985"/>
    </ligand>
</feature>
<dbReference type="RefSeq" id="XP_033581373.1">
    <property type="nucleotide sequence ID" value="XM_033724211.1"/>
</dbReference>
<dbReference type="PRINTS" id="PR01210">
    <property type="entry name" value="GGTRANSPTASE"/>
</dbReference>
<evidence type="ECO:0000313" key="4">
    <source>
        <dbReference type="EMBL" id="KAF2814409.1"/>
    </source>
</evidence>
<dbReference type="Proteomes" id="UP000504636">
    <property type="component" value="Unplaced"/>
</dbReference>
<proteinExistence type="predicted"/>
<dbReference type="UniPathway" id="UPA00204"/>
<dbReference type="AlphaFoldDB" id="A0A6A6Z120"/>
<evidence type="ECO:0000313" key="6">
    <source>
        <dbReference type="RefSeq" id="XP_033581373.1"/>
    </source>
</evidence>
<feature type="binding site" evidence="2">
    <location>
        <position position="402"/>
    </location>
    <ligand>
        <name>L-glutamate</name>
        <dbReference type="ChEBI" id="CHEBI:29985"/>
    </ligand>
</feature>
<name>A0A6A6Z120_9PEZI</name>
<feature type="binding site" evidence="2">
    <location>
        <position position="454"/>
    </location>
    <ligand>
        <name>L-glutamate</name>
        <dbReference type="ChEBI" id="CHEBI:29985"/>
    </ligand>
</feature>
<reference evidence="4 6" key="1">
    <citation type="journal article" date="2020" name="Stud. Mycol.">
        <title>101 Dothideomycetes genomes: a test case for predicting lifestyles and emergence of pathogens.</title>
        <authorList>
            <person name="Haridas S."/>
            <person name="Albert R."/>
            <person name="Binder M."/>
            <person name="Bloem J."/>
            <person name="Labutti K."/>
            <person name="Salamov A."/>
            <person name="Andreopoulos B."/>
            <person name="Baker S."/>
            <person name="Barry K."/>
            <person name="Bills G."/>
            <person name="Bluhm B."/>
            <person name="Cannon C."/>
            <person name="Castanera R."/>
            <person name="Culley D."/>
            <person name="Daum C."/>
            <person name="Ezra D."/>
            <person name="Gonzalez J."/>
            <person name="Henrissat B."/>
            <person name="Kuo A."/>
            <person name="Liang C."/>
            <person name="Lipzen A."/>
            <person name="Lutzoni F."/>
            <person name="Magnuson J."/>
            <person name="Mondo S."/>
            <person name="Nolan M."/>
            <person name="Ohm R."/>
            <person name="Pangilinan J."/>
            <person name="Park H.-J."/>
            <person name="Ramirez L."/>
            <person name="Alfaro M."/>
            <person name="Sun H."/>
            <person name="Tritt A."/>
            <person name="Yoshinaga Y."/>
            <person name="Zwiers L.-H."/>
            <person name="Turgeon B."/>
            <person name="Goodwin S."/>
            <person name="Spatafora J."/>
            <person name="Crous P."/>
            <person name="Grigoriev I."/>
        </authorList>
    </citation>
    <scope>NUCLEOTIDE SEQUENCE</scope>
    <source>
        <strain evidence="4 6">CBS 304.34</strain>
    </source>
</reference>
<evidence type="ECO:0000256" key="3">
    <source>
        <dbReference type="SAM" id="SignalP"/>
    </source>
</evidence>
<dbReference type="GO" id="GO:0005886">
    <property type="term" value="C:plasma membrane"/>
    <property type="evidence" value="ECO:0007669"/>
    <property type="project" value="TreeGrafter"/>
</dbReference>
<feature type="signal peptide" evidence="3">
    <location>
        <begin position="1"/>
        <end position="23"/>
    </location>
</feature>
<dbReference type="Pfam" id="PF01019">
    <property type="entry name" value="G_glu_transpept"/>
    <property type="match status" value="1"/>
</dbReference>
<feature type="binding site" evidence="2">
    <location>
        <begin position="430"/>
        <end position="431"/>
    </location>
    <ligand>
        <name>L-glutamate</name>
        <dbReference type="ChEBI" id="CHEBI:29985"/>
    </ligand>
</feature>
<feature type="binding site" evidence="2">
    <location>
        <begin position="378"/>
        <end position="380"/>
    </location>
    <ligand>
        <name>L-glutamate</name>
        <dbReference type="ChEBI" id="CHEBI:29985"/>
    </ligand>
</feature>
<protein>
    <submittedName>
        <fullName evidence="4 6">Gamma-glutamyltranspeptidase</fullName>
    </submittedName>
</protein>
<dbReference type="Gene3D" id="1.10.246.130">
    <property type="match status" value="1"/>
</dbReference>
<organism evidence="4">
    <name type="scientific">Mytilinidion resinicola</name>
    <dbReference type="NCBI Taxonomy" id="574789"/>
    <lineage>
        <taxon>Eukaryota</taxon>
        <taxon>Fungi</taxon>
        <taxon>Dikarya</taxon>
        <taxon>Ascomycota</taxon>
        <taxon>Pezizomycotina</taxon>
        <taxon>Dothideomycetes</taxon>
        <taxon>Pleosporomycetidae</taxon>
        <taxon>Mytilinidiales</taxon>
        <taxon>Mytilinidiaceae</taxon>
        <taxon>Mytilinidion</taxon>
    </lineage>
</organism>
<dbReference type="PANTHER" id="PTHR11686:SF62">
    <property type="entry name" value="GLUTATHIONE HYDROLASE"/>
    <property type="match status" value="1"/>
</dbReference>
<dbReference type="GeneID" id="54465104"/>
<dbReference type="InterPro" id="IPR043137">
    <property type="entry name" value="GGT_ssub_C"/>
</dbReference>
<evidence type="ECO:0000256" key="1">
    <source>
        <dbReference type="PIRSR" id="PIRSR600101-1"/>
    </source>
</evidence>
<dbReference type="Gene3D" id="3.60.20.40">
    <property type="match status" value="1"/>
</dbReference>
<keyword evidence="3" id="KW-0732">Signal</keyword>
<dbReference type="EMBL" id="MU003695">
    <property type="protein sequence ID" value="KAF2814409.1"/>
    <property type="molecule type" value="Genomic_DNA"/>
</dbReference>
<dbReference type="GO" id="GO:0006751">
    <property type="term" value="P:glutathione catabolic process"/>
    <property type="evidence" value="ECO:0007669"/>
    <property type="project" value="InterPro"/>
</dbReference>
<feature type="active site" description="Nucleophile" evidence="1">
    <location>
        <position position="360"/>
    </location>
</feature>
<evidence type="ECO:0000256" key="2">
    <source>
        <dbReference type="PIRSR" id="PIRSR600101-2"/>
    </source>
</evidence>
<feature type="chain" id="PRO_5044629498" evidence="3">
    <location>
        <begin position="24"/>
        <end position="550"/>
    </location>
</feature>
<sequence length="550" mass="59340">MACFVCFLSVLTILSYSKLNSWATHLPVDVNKPHTSHDHGEAKLGAVTSMSARCSDIGIDILRKGGNAADAMIATEFCVGVIGLESTGLSGGGFMVIRAPNGTYEAIDFRETAPAAAFEDMYVNDEEASLTGGLASGVPGELRGLQHLYERYGYLPWADLVEPSIRIARDGFIADESLVEVFEGVDNPEFLTEDPAWAVDFAPNGTLLGLGDTLTRKRLAAVLERVAKEGPDVFYEGDIAEATIRALRATNGTMTLDDLKNYHVIEREPMSITYRNFKITSMGAPSGGAVVLSVLKTVEGTHRLDEAIRFAFGARTELGDPAFMSNTTTFDEKLISPEYHTLPVSAYNPSGFESIETPGTSHVVTADASGLSVSLTSTINLWLGSTVMVPETGIIMNNEMNDFSIPGVSNAFGYIPSPANFVRPEKRPLSSMAPVIVEFLSNNTLYYALGGAGGSHIITAVIQGLWNVLDRRMDLYTALDIPRFHDQLIPNNLELNYRYNNATAAFLRGLGHNITCAERGADLNALRRLPNGTFEAVGEPNFAPAAGYAT</sequence>
<reference evidence="6" key="2">
    <citation type="submission" date="2020-04" db="EMBL/GenBank/DDBJ databases">
        <authorList>
            <consortium name="NCBI Genome Project"/>
        </authorList>
    </citation>
    <scope>NUCLEOTIDE SEQUENCE</scope>
    <source>
        <strain evidence="6">CBS 304.34</strain>
    </source>
</reference>
<dbReference type="OrthoDB" id="1081007at2759"/>
<reference evidence="6" key="3">
    <citation type="submission" date="2025-04" db="UniProtKB">
        <authorList>
            <consortium name="RefSeq"/>
        </authorList>
    </citation>
    <scope>IDENTIFICATION</scope>
    <source>
        <strain evidence="6">CBS 304.34</strain>
    </source>
</reference>
<evidence type="ECO:0000313" key="5">
    <source>
        <dbReference type="Proteomes" id="UP000504636"/>
    </source>
</evidence>
<gene>
    <name evidence="4 6" type="ORF">BDZ99DRAFT_507013</name>
</gene>
<dbReference type="SUPFAM" id="SSF56235">
    <property type="entry name" value="N-terminal nucleophile aminohydrolases (Ntn hydrolases)"/>
    <property type="match status" value="1"/>
</dbReference>